<dbReference type="Proteomes" id="UP000215215">
    <property type="component" value="Unassembled WGS sequence"/>
</dbReference>
<accession>A0A235BSI2</accession>
<dbReference type="AlphaFoldDB" id="A0A235BSI2"/>
<dbReference type="Pfam" id="PF13860">
    <property type="entry name" value="FlgD_ig"/>
    <property type="match status" value="1"/>
</dbReference>
<dbReference type="InterPro" id="IPR025965">
    <property type="entry name" value="FlgD/Vpr_Ig-like"/>
</dbReference>
<reference evidence="2 3" key="1">
    <citation type="submission" date="2017-07" db="EMBL/GenBank/DDBJ databases">
        <title>Recovery of genomes from metagenomes via a dereplication, aggregation, and scoring strategy.</title>
        <authorList>
            <person name="Sieber C.M."/>
            <person name="Probst A.J."/>
            <person name="Sharrar A."/>
            <person name="Thomas B.C."/>
            <person name="Hess M."/>
            <person name="Tringe S.G."/>
            <person name="Banfield J.F."/>
        </authorList>
    </citation>
    <scope>NUCLEOTIDE SEQUENCE [LARGE SCALE GENOMIC DNA]</scope>
    <source>
        <strain evidence="2">JGI_Cruoil_03_44_89</strain>
    </source>
</reference>
<protein>
    <recommendedName>
        <fullName evidence="1">FlgD/Vpr Ig-like domain-containing protein</fullName>
    </recommendedName>
</protein>
<feature type="domain" description="FlgD/Vpr Ig-like" evidence="1">
    <location>
        <begin position="2"/>
        <end position="47"/>
    </location>
</feature>
<comment type="caution">
    <text evidence="2">The sequence shown here is derived from an EMBL/GenBank/DDBJ whole genome shotgun (WGS) entry which is preliminary data.</text>
</comment>
<gene>
    <name evidence="2" type="ORF">CH333_06840</name>
</gene>
<evidence type="ECO:0000259" key="1">
    <source>
        <dbReference type="Pfam" id="PF13860"/>
    </source>
</evidence>
<name>A0A235BSI2_UNCW3</name>
<proteinExistence type="predicted"/>
<dbReference type="EMBL" id="NOZQ01000150">
    <property type="protein sequence ID" value="OYD14979.1"/>
    <property type="molecule type" value="Genomic_DNA"/>
</dbReference>
<evidence type="ECO:0000313" key="3">
    <source>
        <dbReference type="Proteomes" id="UP000215215"/>
    </source>
</evidence>
<evidence type="ECO:0000313" key="2">
    <source>
        <dbReference type="EMBL" id="OYD14979.1"/>
    </source>
</evidence>
<dbReference type="Gene3D" id="2.60.40.4070">
    <property type="match status" value="1"/>
</dbReference>
<organism evidence="2 3">
    <name type="scientific">candidate division WOR-3 bacterium JGI_Cruoil_03_44_89</name>
    <dbReference type="NCBI Taxonomy" id="1973748"/>
    <lineage>
        <taxon>Bacteria</taxon>
        <taxon>Bacteria division WOR-3</taxon>
    </lineage>
</organism>
<sequence>MSIYDLAGRFVRTLLDSPHPPGIYTVQWDGKDKEGHKVKNGIYFCRLEVDGGIVGKIKMVKTR</sequence>